<dbReference type="GO" id="GO:0052856">
    <property type="term" value="F:NAD(P)HX epimerase activity"/>
    <property type="evidence" value="ECO:0007669"/>
    <property type="project" value="UniProtKB-UniRule"/>
</dbReference>
<evidence type="ECO:0000313" key="23">
    <source>
        <dbReference type="Proteomes" id="UP000441797"/>
    </source>
</evidence>
<comment type="caution">
    <text evidence="17">Lacks conserved residue(s) required for the propagation of feature annotation.</text>
</comment>
<dbReference type="PROSITE" id="PS51385">
    <property type="entry name" value="YJEF_N"/>
    <property type="match status" value="1"/>
</dbReference>
<reference evidence="22 23" key="1">
    <citation type="journal article" date="2019" name="Front. Microbiol.">
        <title>Genomic Features for Desiccation Tolerance and Sugar Biosynthesis in the Extremophile Gloeocapsopsis sp. UTEX B3054.</title>
        <authorList>
            <person name="Urrejola C."/>
            <person name="Alcorta J."/>
            <person name="Salas L."/>
            <person name="Vasquez M."/>
            <person name="Polz M.F."/>
            <person name="Vicuna R."/>
            <person name="Diez B."/>
        </authorList>
    </citation>
    <scope>NUCLEOTIDE SEQUENCE [LARGE SCALE GENOMIC DNA]</scope>
    <source>
        <strain evidence="22 23">1H9</strain>
    </source>
</reference>
<evidence type="ECO:0000256" key="1">
    <source>
        <dbReference type="ARBA" id="ARBA00000013"/>
    </source>
</evidence>
<evidence type="ECO:0000256" key="16">
    <source>
        <dbReference type="ARBA" id="ARBA00049209"/>
    </source>
</evidence>
<keyword evidence="10 17" id="KW-0520">NAD</keyword>
<dbReference type="EC" id="4.2.1.136" evidence="19"/>
<comment type="function">
    <text evidence="18">Catalyzes the epimerization of the S- and R-forms of NAD(P)HX, a damaged form of NAD(P)H that is a result of enzymatic or heat-dependent hydration. This is a prerequisite for the S-specific NAD(P)H-hydrate dehydratase to allow the repair of both epimers of NAD(P)HX.</text>
</comment>
<feature type="binding site" evidence="18">
    <location>
        <position position="77"/>
    </location>
    <ligand>
        <name>K(+)</name>
        <dbReference type="ChEBI" id="CHEBI:29103"/>
    </ligand>
</feature>
<feature type="domain" description="YjeF N-terminal" evidence="21">
    <location>
        <begin position="27"/>
        <end position="227"/>
    </location>
</feature>
<dbReference type="EC" id="5.1.99.6" evidence="19"/>
<dbReference type="NCBIfam" id="TIGR00196">
    <property type="entry name" value="yjeF_cterm"/>
    <property type="match status" value="1"/>
</dbReference>
<dbReference type="Gene3D" id="3.40.1190.20">
    <property type="match status" value="1"/>
</dbReference>
<feature type="binding site" evidence="17">
    <location>
        <position position="459"/>
    </location>
    <ligand>
        <name>AMP</name>
        <dbReference type="ChEBI" id="CHEBI:456215"/>
    </ligand>
</feature>
<evidence type="ECO:0000256" key="5">
    <source>
        <dbReference type="ARBA" id="ARBA00022723"/>
    </source>
</evidence>
<evidence type="ECO:0000256" key="14">
    <source>
        <dbReference type="ARBA" id="ARBA00025153"/>
    </source>
</evidence>
<dbReference type="PANTHER" id="PTHR12592:SF0">
    <property type="entry name" value="ATP-DEPENDENT (S)-NAD(P)H-HYDRATE DEHYDRATASE"/>
    <property type="match status" value="1"/>
</dbReference>
<evidence type="ECO:0000256" key="12">
    <source>
        <dbReference type="ARBA" id="ARBA00023239"/>
    </source>
</evidence>
<comment type="subunit">
    <text evidence="17">Homotetramer.</text>
</comment>
<comment type="similarity">
    <text evidence="3 19">In the N-terminal section; belongs to the NnrE/AIBP family.</text>
</comment>
<dbReference type="PIRSF" id="PIRSF017184">
    <property type="entry name" value="Nnr"/>
    <property type="match status" value="1"/>
</dbReference>
<gene>
    <name evidence="17" type="primary">nnrD</name>
    <name evidence="18" type="synonym">nnrE</name>
    <name evidence="22" type="ORF">BWI75_18730</name>
</gene>
<feature type="binding site" evidence="17">
    <location>
        <position position="395"/>
    </location>
    <ligand>
        <name>(6S)-NADPHX</name>
        <dbReference type="ChEBI" id="CHEBI:64076"/>
    </ligand>
</feature>
<evidence type="ECO:0000256" key="17">
    <source>
        <dbReference type="HAMAP-Rule" id="MF_01965"/>
    </source>
</evidence>
<dbReference type="InterPro" id="IPR017953">
    <property type="entry name" value="Carbohydrate_kinase_pred_CS"/>
</dbReference>
<keyword evidence="23" id="KW-1185">Reference proteome</keyword>
<evidence type="ECO:0000256" key="19">
    <source>
        <dbReference type="PIRNR" id="PIRNR017184"/>
    </source>
</evidence>
<comment type="catalytic activity">
    <reaction evidence="15 17 19">
        <text>(6S)-NADHX + ADP = AMP + phosphate + NADH + H(+)</text>
        <dbReference type="Rhea" id="RHEA:32223"/>
        <dbReference type="ChEBI" id="CHEBI:15378"/>
        <dbReference type="ChEBI" id="CHEBI:43474"/>
        <dbReference type="ChEBI" id="CHEBI:57945"/>
        <dbReference type="ChEBI" id="CHEBI:64074"/>
        <dbReference type="ChEBI" id="CHEBI:456215"/>
        <dbReference type="ChEBI" id="CHEBI:456216"/>
        <dbReference type="EC" id="4.2.1.136"/>
    </reaction>
</comment>
<evidence type="ECO:0000256" key="3">
    <source>
        <dbReference type="ARBA" id="ARBA00006001"/>
    </source>
</evidence>
<comment type="similarity">
    <text evidence="18">Belongs to the NnrE/AIBP family.</text>
</comment>
<proteinExistence type="inferred from homology"/>
<dbReference type="InterPro" id="IPR000631">
    <property type="entry name" value="CARKD"/>
</dbReference>
<dbReference type="Pfam" id="PF03853">
    <property type="entry name" value="YjeF_N"/>
    <property type="match status" value="1"/>
</dbReference>
<dbReference type="GO" id="GO:0005524">
    <property type="term" value="F:ATP binding"/>
    <property type="evidence" value="ECO:0007669"/>
    <property type="project" value="UniProtKB-UniRule"/>
</dbReference>
<feature type="binding site" evidence="18">
    <location>
        <position position="137"/>
    </location>
    <ligand>
        <name>K(+)</name>
        <dbReference type="ChEBI" id="CHEBI:29103"/>
    </ligand>
</feature>
<keyword evidence="6 17" id="KW-0547">Nucleotide-binding</keyword>
<comment type="function">
    <text evidence="17">Catalyzes the dehydration of the S-form of NAD(P)HX at the expense of ADP, which is converted to AMP. Together with NAD(P)HX epimerase, which catalyzes the epimerization of the S- and R-forms, the enzyme allows the repair of both epimers of NAD(P)HX, a damaged form of NAD(P)H that is a result of enzymatic or heat-dependent hydration.</text>
</comment>
<evidence type="ECO:0000313" key="22">
    <source>
        <dbReference type="EMBL" id="MUL38305.1"/>
    </source>
</evidence>
<comment type="cofactor">
    <cofactor evidence="17">
        <name>Mg(2+)</name>
        <dbReference type="ChEBI" id="CHEBI:18420"/>
    </cofactor>
</comment>
<dbReference type="HAMAP" id="MF_01965">
    <property type="entry name" value="NADHX_dehydratase"/>
    <property type="match status" value="1"/>
</dbReference>
<comment type="catalytic activity">
    <reaction evidence="16 17 19">
        <text>(6S)-NADPHX + ADP = AMP + phosphate + NADPH + H(+)</text>
        <dbReference type="Rhea" id="RHEA:32235"/>
        <dbReference type="ChEBI" id="CHEBI:15378"/>
        <dbReference type="ChEBI" id="CHEBI:43474"/>
        <dbReference type="ChEBI" id="CHEBI:57783"/>
        <dbReference type="ChEBI" id="CHEBI:64076"/>
        <dbReference type="ChEBI" id="CHEBI:456215"/>
        <dbReference type="ChEBI" id="CHEBI:456216"/>
        <dbReference type="EC" id="4.2.1.136"/>
    </reaction>
</comment>
<feature type="binding site" evidence="18">
    <location>
        <begin position="141"/>
        <end position="147"/>
    </location>
    <ligand>
        <name>(6S)-NADPHX</name>
        <dbReference type="ChEBI" id="CHEBI:64076"/>
    </ligand>
</feature>
<feature type="domain" description="YjeF C-terminal" evidence="20">
    <location>
        <begin position="240"/>
        <end position="523"/>
    </location>
</feature>
<evidence type="ECO:0000256" key="11">
    <source>
        <dbReference type="ARBA" id="ARBA00023235"/>
    </source>
</evidence>
<comment type="function">
    <text evidence="14 19">Bifunctional enzyme that catalyzes the epimerization of the S- and R-forms of NAD(P)HX and the dehydration of the S-form of NAD(P)HX at the expense of ADP, which is converted to AMP. This allows the repair of both epimers of NAD(P)HX, a damaged form of NAD(P)H that is a result of enzymatic or heat-dependent hydration.</text>
</comment>
<dbReference type="OrthoDB" id="9806925at2"/>
<feature type="binding site" evidence="17">
    <location>
        <position position="345"/>
    </location>
    <ligand>
        <name>(6S)-NADPHX</name>
        <dbReference type="ChEBI" id="CHEBI:64076"/>
    </ligand>
</feature>
<dbReference type="Gene3D" id="3.40.50.10260">
    <property type="entry name" value="YjeF N-terminal domain"/>
    <property type="match status" value="1"/>
</dbReference>
<comment type="similarity">
    <text evidence="17">Belongs to the NnrD/CARKD family.</text>
</comment>
<keyword evidence="11 18" id="KW-0413">Isomerase</keyword>
<comment type="caution">
    <text evidence="22">The sequence shown here is derived from an EMBL/GenBank/DDBJ whole genome shotgun (WGS) entry which is preliminary data.</text>
</comment>
<dbReference type="CDD" id="cd01171">
    <property type="entry name" value="YXKO-related"/>
    <property type="match status" value="1"/>
</dbReference>
<evidence type="ECO:0000256" key="2">
    <source>
        <dbReference type="ARBA" id="ARBA00000909"/>
    </source>
</evidence>
<evidence type="ECO:0000256" key="10">
    <source>
        <dbReference type="ARBA" id="ARBA00023027"/>
    </source>
</evidence>
<dbReference type="InterPro" id="IPR030677">
    <property type="entry name" value="Nnr"/>
</dbReference>
<dbReference type="GO" id="GO:0052855">
    <property type="term" value="F:ADP-dependent NAD(P)H-hydrate dehydratase activity"/>
    <property type="evidence" value="ECO:0007669"/>
    <property type="project" value="UniProtKB-UniRule"/>
</dbReference>
<accession>A0A6N8G145</accession>
<evidence type="ECO:0000256" key="4">
    <source>
        <dbReference type="ARBA" id="ARBA00009524"/>
    </source>
</evidence>
<dbReference type="Proteomes" id="UP000441797">
    <property type="component" value="Unassembled WGS sequence"/>
</dbReference>
<evidence type="ECO:0000256" key="15">
    <source>
        <dbReference type="ARBA" id="ARBA00048238"/>
    </source>
</evidence>
<keyword evidence="5 18" id="KW-0479">Metal-binding</keyword>
<dbReference type="HAMAP" id="MF_01966">
    <property type="entry name" value="NADHX_epimerase"/>
    <property type="match status" value="1"/>
</dbReference>
<protein>
    <recommendedName>
        <fullName evidence="19">Bifunctional NAD(P)H-hydrate repair enzyme</fullName>
    </recommendedName>
    <alternativeName>
        <fullName evidence="19">Nicotinamide nucleotide repair protein</fullName>
    </alternativeName>
    <domain>
        <recommendedName>
            <fullName evidence="19">ADP-dependent (S)-NAD(P)H-hydrate dehydratase</fullName>
            <ecNumber evidence="19">4.2.1.136</ecNumber>
        </recommendedName>
        <alternativeName>
            <fullName evidence="19">ADP-dependent NAD(P)HX dehydratase</fullName>
        </alternativeName>
    </domain>
    <domain>
        <recommendedName>
            <fullName evidence="19">NAD(P)H-hydrate epimerase</fullName>
            <ecNumber evidence="19">5.1.99.6</ecNumber>
        </recommendedName>
    </domain>
</protein>
<organism evidence="22 23">
    <name type="scientific">Gloeocapsopsis dulcis AAB1 = 1H9</name>
    <dbReference type="NCBI Taxonomy" id="1433147"/>
    <lineage>
        <taxon>Bacteria</taxon>
        <taxon>Bacillati</taxon>
        <taxon>Cyanobacteriota</taxon>
        <taxon>Cyanophyceae</taxon>
        <taxon>Oscillatoriophycideae</taxon>
        <taxon>Chroococcales</taxon>
        <taxon>Chroococcaceae</taxon>
        <taxon>Gloeocapsopsis</taxon>
        <taxon>Gloeocapsopsis dulcis</taxon>
    </lineage>
</organism>
<evidence type="ECO:0000256" key="9">
    <source>
        <dbReference type="ARBA" id="ARBA00022958"/>
    </source>
</evidence>
<evidence type="ECO:0000256" key="6">
    <source>
        <dbReference type="ARBA" id="ARBA00022741"/>
    </source>
</evidence>
<keyword evidence="13" id="KW-0511">Multifunctional enzyme</keyword>
<dbReference type="AlphaFoldDB" id="A0A6N8G145"/>
<dbReference type="InterPro" id="IPR004443">
    <property type="entry name" value="YjeF_N_dom"/>
</dbReference>
<dbReference type="InterPro" id="IPR036652">
    <property type="entry name" value="YjeF_N_dom_sf"/>
</dbReference>
<evidence type="ECO:0000256" key="13">
    <source>
        <dbReference type="ARBA" id="ARBA00023268"/>
    </source>
</evidence>
<dbReference type="RefSeq" id="WP_155707155.1">
    <property type="nucleotide sequence ID" value="NZ_CAWNSU010000022.1"/>
</dbReference>
<keyword evidence="7 17" id="KW-0067">ATP-binding</keyword>
<feature type="binding site" evidence="17">
    <location>
        <position position="460"/>
    </location>
    <ligand>
        <name>(6S)-NADPHX</name>
        <dbReference type="ChEBI" id="CHEBI:64076"/>
    </ligand>
</feature>
<evidence type="ECO:0000256" key="18">
    <source>
        <dbReference type="HAMAP-Rule" id="MF_01966"/>
    </source>
</evidence>
<comment type="catalytic activity">
    <reaction evidence="2 18 19">
        <text>(6R)-NADPHX = (6S)-NADPHX</text>
        <dbReference type="Rhea" id="RHEA:32227"/>
        <dbReference type="ChEBI" id="CHEBI:64076"/>
        <dbReference type="ChEBI" id="CHEBI:64077"/>
        <dbReference type="EC" id="5.1.99.6"/>
    </reaction>
</comment>
<comment type="catalytic activity">
    <reaction evidence="1 18 19">
        <text>(6R)-NADHX = (6S)-NADHX</text>
        <dbReference type="Rhea" id="RHEA:32215"/>
        <dbReference type="ChEBI" id="CHEBI:64074"/>
        <dbReference type="ChEBI" id="CHEBI:64075"/>
        <dbReference type="EC" id="5.1.99.6"/>
    </reaction>
</comment>
<dbReference type="PROSITE" id="PS51383">
    <property type="entry name" value="YJEF_C_3"/>
    <property type="match status" value="1"/>
</dbReference>
<dbReference type="EMBL" id="NAPY01000036">
    <property type="protein sequence ID" value="MUL38305.1"/>
    <property type="molecule type" value="Genomic_DNA"/>
</dbReference>
<dbReference type="GO" id="GO:0110051">
    <property type="term" value="P:metabolite repair"/>
    <property type="evidence" value="ECO:0007669"/>
    <property type="project" value="TreeGrafter"/>
</dbReference>
<evidence type="ECO:0000256" key="7">
    <source>
        <dbReference type="ARBA" id="ARBA00022840"/>
    </source>
</evidence>
<comment type="cofactor">
    <cofactor evidence="18 19">
        <name>K(+)</name>
        <dbReference type="ChEBI" id="CHEBI:29103"/>
    </cofactor>
    <text evidence="18 19">Binds 1 potassium ion per subunit.</text>
</comment>
<feature type="binding site" evidence="18">
    <location>
        <position position="170"/>
    </location>
    <ligand>
        <name>(6S)-NADPHX</name>
        <dbReference type="ChEBI" id="CHEBI:64076"/>
    </ligand>
</feature>
<dbReference type="GO" id="GO:0046872">
    <property type="term" value="F:metal ion binding"/>
    <property type="evidence" value="ECO:0007669"/>
    <property type="project" value="UniProtKB-UniRule"/>
</dbReference>
<feature type="binding site" evidence="18">
    <location>
        <begin position="76"/>
        <end position="80"/>
    </location>
    <ligand>
        <name>(6S)-NADPHX</name>
        <dbReference type="ChEBI" id="CHEBI:64076"/>
    </ligand>
</feature>
<sequence>MFNQNHLSNIAARREQISRIVVTAQQMRDIEGRIFAAGMPVAALMEKVAGLITHRILELYPRSQAPCVGILVGPGHNGGDALVVARELHFQGYQIAVCSPFSKLKDLTSQHAQYVKNLKIPVHESLEPLAECDLFIDGLFGFGLGRSLFSPVDQIVNQLNEWSQPVVSIDLPSGLHTDTGEVLGTAVQATQTFCLGLWKLGLLQDQALDYVGAAELIDFDIPLADIQAILETPKIQRITPESAIATLPLQRSPVTHKYKQGHLLLICGSRRYTGGAILTGLGARASGVGMLSIAVPESIKPLLSAQLPEALIVGCPETESGAIAQLQLPEKTDLSSFEAIACGPGLTVDAKPIVQEVLDSDRPLVLDADGLNILVQLDTIPSLQHRQAPTVLTPHAGEFKRLFPDTPDPTKDRITAVLAAAEQSSAVVLLKGARTAIAQADCVWINPESTPALARGGSGDVLTGLLGGLIAQATSKDLPLPEIVATAAWWHSQAGILAADERTEMGVDAFTLTQYLMFVVNRFSDFNS</sequence>
<keyword evidence="12 17" id="KW-0456">Lyase</keyword>
<dbReference type="InterPro" id="IPR029056">
    <property type="entry name" value="Ribokinase-like"/>
</dbReference>
<dbReference type="PANTHER" id="PTHR12592">
    <property type="entry name" value="ATP-DEPENDENT (S)-NAD(P)H-HYDRATE DEHYDRATASE FAMILY MEMBER"/>
    <property type="match status" value="1"/>
</dbReference>
<dbReference type="PROSITE" id="PS01050">
    <property type="entry name" value="YJEF_C_2"/>
    <property type="match status" value="1"/>
</dbReference>
<keyword evidence="8 17" id="KW-0521">NADP</keyword>
<dbReference type="Pfam" id="PF01256">
    <property type="entry name" value="Carb_kinase"/>
    <property type="match status" value="1"/>
</dbReference>
<evidence type="ECO:0000259" key="21">
    <source>
        <dbReference type="PROSITE" id="PS51385"/>
    </source>
</evidence>
<feature type="binding site" evidence="18">
    <location>
        <position position="173"/>
    </location>
    <ligand>
        <name>K(+)</name>
        <dbReference type="ChEBI" id="CHEBI:29103"/>
    </ligand>
</feature>
<evidence type="ECO:0000259" key="20">
    <source>
        <dbReference type="PROSITE" id="PS51383"/>
    </source>
</evidence>
<dbReference type="NCBIfam" id="TIGR00197">
    <property type="entry name" value="yjeF_nterm"/>
    <property type="match status" value="1"/>
</dbReference>
<name>A0A6N8G145_9CHRO</name>
<feature type="binding site" evidence="17">
    <location>
        <begin position="431"/>
        <end position="435"/>
    </location>
    <ligand>
        <name>AMP</name>
        <dbReference type="ChEBI" id="CHEBI:456215"/>
    </ligand>
</feature>
<dbReference type="GO" id="GO:0046496">
    <property type="term" value="P:nicotinamide nucleotide metabolic process"/>
    <property type="evidence" value="ECO:0007669"/>
    <property type="project" value="UniProtKB-UniRule"/>
</dbReference>
<comment type="similarity">
    <text evidence="4 19">In the C-terminal section; belongs to the NnrD/CARKD family.</text>
</comment>
<dbReference type="SUPFAM" id="SSF64153">
    <property type="entry name" value="YjeF N-terminal domain-like"/>
    <property type="match status" value="1"/>
</dbReference>
<keyword evidence="9 18" id="KW-0630">Potassium</keyword>
<evidence type="ECO:0000256" key="8">
    <source>
        <dbReference type="ARBA" id="ARBA00022857"/>
    </source>
</evidence>
<dbReference type="SUPFAM" id="SSF53613">
    <property type="entry name" value="Ribokinase-like"/>
    <property type="match status" value="1"/>
</dbReference>